<evidence type="ECO:0000256" key="4">
    <source>
        <dbReference type="ARBA" id="ARBA00023242"/>
    </source>
</evidence>
<dbReference type="PROSITE" id="PS50071">
    <property type="entry name" value="HOMEOBOX_2"/>
    <property type="match status" value="1"/>
</dbReference>
<evidence type="ECO:0000313" key="8">
    <source>
        <dbReference type="Proteomes" id="UP001652625"/>
    </source>
</evidence>
<dbReference type="InterPro" id="IPR009057">
    <property type="entry name" value="Homeodomain-like_sf"/>
</dbReference>
<sequence>MSRTRNFSMRKLNLQKTTEGNLKRLETFFLKNQYPDSNERHHIAKTLGMHPKKVHIWFGNRRSRWHSMKAEQLNGENKRLRKNQTSFENDLQKPIKLIHSPQMLKPDVLDKLNNDKQFLGVSKEKYCKKIKNDKVEKDESYGDNRSDTDKIHYEFRINKAVVKN</sequence>
<keyword evidence="3 5" id="KW-0371">Homeobox</keyword>
<evidence type="ECO:0000256" key="1">
    <source>
        <dbReference type="ARBA" id="ARBA00004123"/>
    </source>
</evidence>
<feature type="domain" description="Homeobox" evidence="7">
    <location>
        <begin position="8"/>
        <end position="68"/>
    </location>
</feature>
<dbReference type="CDD" id="cd00086">
    <property type="entry name" value="homeodomain"/>
    <property type="match status" value="1"/>
</dbReference>
<comment type="subcellular location">
    <subcellularLocation>
        <location evidence="1 5 6">Nucleus</location>
    </subcellularLocation>
</comment>
<reference evidence="9" key="1">
    <citation type="submission" date="2025-08" db="UniProtKB">
        <authorList>
            <consortium name="RefSeq"/>
        </authorList>
    </citation>
    <scope>IDENTIFICATION</scope>
</reference>
<keyword evidence="4 5" id="KW-0539">Nucleus</keyword>
<dbReference type="InterPro" id="IPR001356">
    <property type="entry name" value="HD"/>
</dbReference>
<gene>
    <name evidence="9" type="primary">LOC136091595</name>
</gene>
<dbReference type="SMART" id="SM00389">
    <property type="entry name" value="HOX"/>
    <property type="match status" value="1"/>
</dbReference>
<keyword evidence="2 5" id="KW-0238">DNA-binding</keyword>
<evidence type="ECO:0000313" key="9">
    <source>
        <dbReference type="RefSeq" id="XP_065675360.1"/>
    </source>
</evidence>
<dbReference type="Proteomes" id="UP001652625">
    <property type="component" value="Chromosome 15"/>
</dbReference>
<dbReference type="Gene3D" id="1.10.10.60">
    <property type="entry name" value="Homeodomain-like"/>
    <property type="match status" value="1"/>
</dbReference>
<name>A0ABM4DLD7_HYDVU</name>
<dbReference type="PANTHER" id="PTHR24339:SF67">
    <property type="entry name" value="GNOT1 HOMEODOMAIN PROTEIN-RELATED"/>
    <property type="match status" value="1"/>
</dbReference>
<evidence type="ECO:0000256" key="3">
    <source>
        <dbReference type="ARBA" id="ARBA00023155"/>
    </source>
</evidence>
<evidence type="ECO:0000256" key="2">
    <source>
        <dbReference type="ARBA" id="ARBA00023125"/>
    </source>
</evidence>
<dbReference type="InterPro" id="IPR050877">
    <property type="entry name" value="EMX-VAX-Noto_Homeobox_TFs"/>
</dbReference>
<evidence type="ECO:0000259" key="7">
    <source>
        <dbReference type="PROSITE" id="PS50071"/>
    </source>
</evidence>
<dbReference type="SUPFAM" id="SSF46689">
    <property type="entry name" value="Homeodomain-like"/>
    <property type="match status" value="1"/>
</dbReference>
<dbReference type="RefSeq" id="XP_065675360.1">
    <property type="nucleotide sequence ID" value="XM_065819288.1"/>
</dbReference>
<feature type="DNA-binding region" description="Homeobox" evidence="5">
    <location>
        <begin position="10"/>
        <end position="69"/>
    </location>
</feature>
<organism evidence="8 9">
    <name type="scientific">Hydra vulgaris</name>
    <name type="common">Hydra</name>
    <name type="synonym">Hydra attenuata</name>
    <dbReference type="NCBI Taxonomy" id="6087"/>
    <lineage>
        <taxon>Eukaryota</taxon>
        <taxon>Metazoa</taxon>
        <taxon>Cnidaria</taxon>
        <taxon>Hydrozoa</taxon>
        <taxon>Hydroidolina</taxon>
        <taxon>Anthoathecata</taxon>
        <taxon>Aplanulata</taxon>
        <taxon>Hydridae</taxon>
        <taxon>Hydra</taxon>
    </lineage>
</organism>
<protein>
    <submittedName>
        <fullName evidence="9">Uncharacterized protein LOC136091595</fullName>
    </submittedName>
</protein>
<proteinExistence type="predicted"/>
<dbReference type="Pfam" id="PF00046">
    <property type="entry name" value="Homeodomain"/>
    <property type="match status" value="1"/>
</dbReference>
<keyword evidence="8" id="KW-1185">Reference proteome</keyword>
<dbReference type="PANTHER" id="PTHR24339">
    <property type="entry name" value="HOMEOBOX PROTEIN EMX-RELATED"/>
    <property type="match status" value="1"/>
</dbReference>
<dbReference type="GeneID" id="136091595"/>
<evidence type="ECO:0000256" key="6">
    <source>
        <dbReference type="RuleBase" id="RU000682"/>
    </source>
</evidence>
<evidence type="ECO:0000256" key="5">
    <source>
        <dbReference type="PROSITE-ProRule" id="PRU00108"/>
    </source>
</evidence>
<accession>A0ABM4DLD7</accession>